<dbReference type="InterPro" id="IPR050574">
    <property type="entry name" value="HPF/YfiA_ribosome-assoc"/>
</dbReference>
<dbReference type="Proteomes" id="UP000177953">
    <property type="component" value="Unassembled WGS sequence"/>
</dbReference>
<dbReference type="GO" id="GO:0043024">
    <property type="term" value="F:ribosomal small subunit binding"/>
    <property type="evidence" value="ECO:0007669"/>
    <property type="project" value="TreeGrafter"/>
</dbReference>
<dbReference type="SUPFAM" id="SSF69754">
    <property type="entry name" value="Ribosome binding protein Y (YfiA homologue)"/>
    <property type="match status" value="1"/>
</dbReference>
<protein>
    <submittedName>
        <fullName evidence="3">Ribosomal subunit interface protein</fullName>
    </submittedName>
</protein>
<dbReference type="InterPro" id="IPR003489">
    <property type="entry name" value="RHF/RaiA"/>
</dbReference>
<evidence type="ECO:0000256" key="2">
    <source>
        <dbReference type="SAM" id="MobiDB-lite"/>
    </source>
</evidence>
<sequence>MHIAITAKGTKLTDAIENYVEKKLGGLEKFFPDIIRAEVVVGMETHHHLKGKVFFVECKFAVPGHDVFAKKTAEGVYEAIDLLHDHLKIELEKHKAKLRNRTSKENVARRNNKEYRSEE</sequence>
<gene>
    <name evidence="3" type="ORF">A2754_00800</name>
</gene>
<comment type="caution">
    <text evidence="3">The sequence shown here is derived from an EMBL/GenBank/DDBJ whole genome shotgun (WGS) entry which is preliminary data.</text>
</comment>
<dbReference type="Pfam" id="PF02482">
    <property type="entry name" value="Ribosomal_S30AE"/>
    <property type="match status" value="1"/>
</dbReference>
<evidence type="ECO:0000313" key="3">
    <source>
        <dbReference type="EMBL" id="OGH69462.1"/>
    </source>
</evidence>
<feature type="region of interest" description="Disordered" evidence="2">
    <location>
        <begin position="100"/>
        <end position="119"/>
    </location>
</feature>
<dbReference type="PANTHER" id="PTHR33231:SF1">
    <property type="entry name" value="30S RIBOSOMAL PROTEIN"/>
    <property type="match status" value="1"/>
</dbReference>
<dbReference type="GO" id="GO:0022627">
    <property type="term" value="C:cytosolic small ribosomal subunit"/>
    <property type="evidence" value="ECO:0007669"/>
    <property type="project" value="TreeGrafter"/>
</dbReference>
<evidence type="ECO:0000313" key="4">
    <source>
        <dbReference type="Proteomes" id="UP000177953"/>
    </source>
</evidence>
<dbReference type="AlphaFoldDB" id="A0A1F6MCS5"/>
<dbReference type="Gene3D" id="3.30.160.100">
    <property type="entry name" value="Ribosome hibernation promotion factor-like"/>
    <property type="match status" value="1"/>
</dbReference>
<dbReference type="NCBIfam" id="TIGR00741">
    <property type="entry name" value="yfiA"/>
    <property type="match status" value="1"/>
</dbReference>
<dbReference type="GO" id="GO:0045900">
    <property type="term" value="P:negative regulation of translational elongation"/>
    <property type="evidence" value="ECO:0007669"/>
    <property type="project" value="TreeGrafter"/>
</dbReference>
<organism evidence="3 4">
    <name type="scientific">Candidatus Magasanikbacteria bacterium RIFCSPHIGHO2_01_FULL_47_8</name>
    <dbReference type="NCBI Taxonomy" id="1798673"/>
    <lineage>
        <taxon>Bacteria</taxon>
        <taxon>Candidatus Magasanikiibacteriota</taxon>
    </lineage>
</organism>
<keyword evidence="1" id="KW-0810">Translation regulation</keyword>
<dbReference type="InterPro" id="IPR036567">
    <property type="entry name" value="RHF-like"/>
</dbReference>
<dbReference type="CDD" id="cd00552">
    <property type="entry name" value="RaiA"/>
    <property type="match status" value="1"/>
</dbReference>
<dbReference type="PANTHER" id="PTHR33231">
    <property type="entry name" value="30S RIBOSOMAL PROTEIN"/>
    <property type="match status" value="1"/>
</dbReference>
<evidence type="ECO:0000256" key="1">
    <source>
        <dbReference type="ARBA" id="ARBA00022845"/>
    </source>
</evidence>
<accession>A0A1F6MCS5</accession>
<proteinExistence type="predicted"/>
<name>A0A1F6MCS5_9BACT</name>
<reference evidence="3 4" key="1">
    <citation type="journal article" date="2016" name="Nat. Commun.">
        <title>Thousands of microbial genomes shed light on interconnected biogeochemical processes in an aquifer system.</title>
        <authorList>
            <person name="Anantharaman K."/>
            <person name="Brown C.T."/>
            <person name="Hug L.A."/>
            <person name="Sharon I."/>
            <person name="Castelle C.J."/>
            <person name="Probst A.J."/>
            <person name="Thomas B.C."/>
            <person name="Singh A."/>
            <person name="Wilkins M.J."/>
            <person name="Karaoz U."/>
            <person name="Brodie E.L."/>
            <person name="Williams K.H."/>
            <person name="Hubbard S.S."/>
            <person name="Banfield J.F."/>
        </authorList>
    </citation>
    <scope>NUCLEOTIDE SEQUENCE [LARGE SCALE GENOMIC DNA]</scope>
</reference>
<dbReference type="EMBL" id="MFPU01000038">
    <property type="protein sequence ID" value="OGH69462.1"/>
    <property type="molecule type" value="Genomic_DNA"/>
</dbReference>
<feature type="compositionally biased region" description="Basic and acidic residues" evidence="2">
    <location>
        <begin position="102"/>
        <end position="119"/>
    </location>
</feature>